<accession>A0A820S8G8</accession>
<dbReference type="EMBL" id="CAJOAZ010032548">
    <property type="protein sequence ID" value="CAF4448390.1"/>
    <property type="molecule type" value="Genomic_DNA"/>
</dbReference>
<gene>
    <name evidence="1" type="ORF">OXD698_LOCUS54245</name>
</gene>
<proteinExistence type="predicted"/>
<comment type="caution">
    <text evidence="1">The sequence shown here is derived from an EMBL/GenBank/DDBJ whole genome shotgun (WGS) entry which is preliminary data.</text>
</comment>
<dbReference type="Proteomes" id="UP000663844">
    <property type="component" value="Unassembled WGS sequence"/>
</dbReference>
<name>A0A820S8G8_9BILA</name>
<organism evidence="1 2">
    <name type="scientific">Adineta steineri</name>
    <dbReference type="NCBI Taxonomy" id="433720"/>
    <lineage>
        <taxon>Eukaryota</taxon>
        <taxon>Metazoa</taxon>
        <taxon>Spiralia</taxon>
        <taxon>Gnathifera</taxon>
        <taxon>Rotifera</taxon>
        <taxon>Eurotatoria</taxon>
        <taxon>Bdelloidea</taxon>
        <taxon>Adinetida</taxon>
        <taxon>Adinetidae</taxon>
        <taxon>Adineta</taxon>
    </lineage>
</organism>
<reference evidence="1" key="1">
    <citation type="submission" date="2021-02" db="EMBL/GenBank/DDBJ databases">
        <authorList>
            <person name="Nowell W R."/>
        </authorList>
    </citation>
    <scope>NUCLEOTIDE SEQUENCE</scope>
</reference>
<sequence length="37" mass="4134">MIHELSSNGANLVWEYGLLDPQNKVPRKKPSAKDSLP</sequence>
<evidence type="ECO:0000313" key="1">
    <source>
        <dbReference type="EMBL" id="CAF4448390.1"/>
    </source>
</evidence>
<protein>
    <submittedName>
        <fullName evidence="1">Uncharacterized protein</fullName>
    </submittedName>
</protein>
<evidence type="ECO:0000313" key="2">
    <source>
        <dbReference type="Proteomes" id="UP000663844"/>
    </source>
</evidence>
<dbReference type="AlphaFoldDB" id="A0A820S8G8"/>